<accession>A0A5E4PVJ5</accession>
<dbReference type="Proteomes" id="UP000324832">
    <property type="component" value="Unassembled WGS sequence"/>
</dbReference>
<evidence type="ECO:0000256" key="1">
    <source>
        <dbReference type="SAM" id="MobiDB-lite"/>
    </source>
</evidence>
<protein>
    <submittedName>
        <fullName evidence="2">Uncharacterized protein</fullName>
    </submittedName>
</protein>
<dbReference type="AlphaFoldDB" id="A0A5E4PVJ5"/>
<evidence type="ECO:0000313" key="3">
    <source>
        <dbReference type="Proteomes" id="UP000324832"/>
    </source>
</evidence>
<name>A0A5E4PVJ5_9NEOP</name>
<feature type="region of interest" description="Disordered" evidence="1">
    <location>
        <begin position="1"/>
        <end position="121"/>
    </location>
</feature>
<keyword evidence="3" id="KW-1185">Reference proteome</keyword>
<proteinExistence type="predicted"/>
<feature type="non-terminal residue" evidence="2">
    <location>
        <position position="291"/>
    </location>
</feature>
<feature type="compositionally biased region" description="Basic and acidic residues" evidence="1">
    <location>
        <begin position="39"/>
        <end position="49"/>
    </location>
</feature>
<sequence length="291" mass="30533">MMDGWLAGLEARLPPSPIVRPPQRTAASQPKAVSVGNGKKREAVSRDRVQVTNLAVAPAPTRSSKTTPKTSRGPAGVETMPGPSSSRQRGKKSSGRKKATTSSKHQVVNNRNKRTRKLQPPKSAAVVVTVLPEAAGKGLTYAAVFKEARDTLASEFGSVGARLRLAQTGARVLEFPGADGAKTTDTFAQKLRSVLVESDGVRVARPTKCAEMSISDLDDSVSADDVRVAIRSKTGCSSENIRVGTIRPSQGGLSAVWVSCPVAAAKTLADAGEILVGFVNARVTILAARPM</sequence>
<feature type="compositionally biased region" description="Low complexity" evidence="1">
    <location>
        <begin position="57"/>
        <end position="72"/>
    </location>
</feature>
<evidence type="ECO:0000313" key="2">
    <source>
        <dbReference type="EMBL" id="VVC89295.1"/>
    </source>
</evidence>
<gene>
    <name evidence="2" type="ORF">LSINAPIS_LOCUS2455</name>
</gene>
<dbReference type="EMBL" id="FZQP02000511">
    <property type="protein sequence ID" value="VVC89295.1"/>
    <property type="molecule type" value="Genomic_DNA"/>
</dbReference>
<reference evidence="2 3" key="1">
    <citation type="submission" date="2017-07" db="EMBL/GenBank/DDBJ databases">
        <authorList>
            <person name="Talla V."/>
            <person name="Backstrom N."/>
        </authorList>
    </citation>
    <scope>NUCLEOTIDE SEQUENCE [LARGE SCALE GENOMIC DNA]</scope>
</reference>
<feature type="compositionally biased region" description="Basic residues" evidence="1">
    <location>
        <begin position="88"/>
        <end position="99"/>
    </location>
</feature>
<organism evidence="2 3">
    <name type="scientific">Leptidea sinapis</name>
    <dbReference type="NCBI Taxonomy" id="189913"/>
    <lineage>
        <taxon>Eukaryota</taxon>
        <taxon>Metazoa</taxon>
        <taxon>Ecdysozoa</taxon>
        <taxon>Arthropoda</taxon>
        <taxon>Hexapoda</taxon>
        <taxon>Insecta</taxon>
        <taxon>Pterygota</taxon>
        <taxon>Neoptera</taxon>
        <taxon>Endopterygota</taxon>
        <taxon>Lepidoptera</taxon>
        <taxon>Glossata</taxon>
        <taxon>Ditrysia</taxon>
        <taxon>Papilionoidea</taxon>
        <taxon>Pieridae</taxon>
        <taxon>Dismorphiinae</taxon>
        <taxon>Leptidea</taxon>
    </lineage>
</organism>